<proteinExistence type="predicted"/>
<sequence length="191" mass="21546">MDTNTLPLNEIIIELRSLTRSKSTGYLFIVSSEQHSATFGLEQGRIVSLQCRLRTGEKAIPLIANIKYGSCRFEESISLIRKMQLEDNETIFNQILSLHEQLIEAEADQLKKAAANNDGDNRPIQLSDQQRSDIESSLMEEIGPMGSFVMDTIEQCNEFDSIKDIINDEIDRPDIAQAVLMKIDKIINQTA</sequence>
<accession>A0A9E4K9D8</accession>
<dbReference type="Proteomes" id="UP000886667">
    <property type="component" value="Unassembled WGS sequence"/>
</dbReference>
<evidence type="ECO:0000313" key="2">
    <source>
        <dbReference type="Proteomes" id="UP000886667"/>
    </source>
</evidence>
<protein>
    <submittedName>
        <fullName evidence="1">Uncharacterized protein</fullName>
    </submittedName>
</protein>
<dbReference type="EMBL" id="JAEPCM010000073">
    <property type="protein sequence ID" value="MCG7945271.1"/>
    <property type="molecule type" value="Genomic_DNA"/>
</dbReference>
<reference evidence="1" key="1">
    <citation type="journal article" date="2021" name="Proc. Natl. Acad. Sci. U.S.A.">
        <title>Global biogeography of chemosynthetic symbionts reveals both localized and globally distributed symbiont groups. .</title>
        <authorList>
            <person name="Osvatic J.T."/>
            <person name="Wilkins L.G.E."/>
            <person name="Leibrecht L."/>
            <person name="Leray M."/>
            <person name="Zauner S."/>
            <person name="Polzin J."/>
            <person name="Camacho Y."/>
            <person name="Gros O."/>
            <person name="van Gils J.A."/>
            <person name="Eisen J.A."/>
            <person name="Petersen J.M."/>
            <person name="Yuen B."/>
        </authorList>
    </citation>
    <scope>NUCLEOTIDE SEQUENCE</scope>
    <source>
        <strain evidence="1">MAGclacostrist064TRANS</strain>
    </source>
</reference>
<gene>
    <name evidence="1" type="ORF">JAZ07_02880</name>
</gene>
<organism evidence="1 2">
    <name type="scientific">Candidatus Thiodiazotropha taylori</name>
    <dbReference type="NCBI Taxonomy" id="2792791"/>
    <lineage>
        <taxon>Bacteria</taxon>
        <taxon>Pseudomonadati</taxon>
        <taxon>Pseudomonadota</taxon>
        <taxon>Gammaproteobacteria</taxon>
        <taxon>Chromatiales</taxon>
        <taxon>Sedimenticolaceae</taxon>
        <taxon>Candidatus Thiodiazotropha</taxon>
    </lineage>
</organism>
<dbReference type="AlphaFoldDB" id="A0A9E4K9D8"/>
<evidence type="ECO:0000313" key="1">
    <source>
        <dbReference type="EMBL" id="MCG7945271.1"/>
    </source>
</evidence>
<name>A0A9E4K9D8_9GAMM</name>
<comment type="caution">
    <text evidence="1">The sequence shown here is derived from an EMBL/GenBank/DDBJ whole genome shotgun (WGS) entry which is preliminary data.</text>
</comment>